<keyword evidence="3" id="KW-1185">Reference proteome</keyword>
<reference evidence="2 3" key="1">
    <citation type="journal article" date="2012" name="Appl. Soil Ecol.">
        <title>Isolation and characterization of new plant growth-promoting bacterial endophytes.</title>
        <authorList>
            <person name="Rashid S."/>
            <person name="Charles T.C."/>
            <person name="Glick B.R."/>
        </authorList>
    </citation>
    <scope>NUCLEOTIDE SEQUENCE [LARGE SCALE GENOMIC DNA]</scope>
    <source>
        <strain evidence="2 3">YsS1</strain>
        <plasmid evidence="2 3">unnamed</plasmid>
    </source>
</reference>
<protein>
    <recommendedName>
        <fullName evidence="4">Chemotaxis protein MotA</fullName>
    </recommendedName>
</protein>
<dbReference type="RefSeq" id="WP_280945001.1">
    <property type="nucleotide sequence ID" value="NZ_CP123772.1"/>
</dbReference>
<feature type="transmembrane region" description="Helical" evidence="1">
    <location>
        <begin position="31"/>
        <end position="61"/>
    </location>
</feature>
<dbReference type="EMBL" id="CP123772">
    <property type="protein sequence ID" value="WGO96418.1"/>
    <property type="molecule type" value="Genomic_DNA"/>
</dbReference>
<evidence type="ECO:0000313" key="3">
    <source>
        <dbReference type="Proteomes" id="UP001227386"/>
    </source>
</evidence>
<keyword evidence="1" id="KW-0812">Transmembrane</keyword>
<accession>A0ABY8PML6</accession>
<evidence type="ECO:0000256" key="1">
    <source>
        <dbReference type="SAM" id="Phobius"/>
    </source>
</evidence>
<dbReference type="Proteomes" id="UP001227386">
    <property type="component" value="Plasmid unnamed"/>
</dbReference>
<proteinExistence type="predicted"/>
<gene>
    <name evidence="2" type="ORF">QCD61_28385</name>
</gene>
<geneLocation type="plasmid" evidence="2 3">
    <name>unnamed</name>
</geneLocation>
<sequence>MKILVAIVGLVLGAVGGYGIALVFSTGGEPAFIALITTIFGGVVLSGMFSGVYSAFTVPVIKPALLKQRLEHAFEQIQTTMLSAKGELRTLHYGIALGVLTSLRAAELITENELGKHMDSLDKTRSQL</sequence>
<organism evidence="2 3">
    <name type="scientific">Pseudomonas viciae</name>
    <dbReference type="NCBI Taxonomy" id="2505979"/>
    <lineage>
        <taxon>Bacteria</taxon>
        <taxon>Pseudomonadati</taxon>
        <taxon>Pseudomonadota</taxon>
        <taxon>Gammaproteobacteria</taxon>
        <taxon>Pseudomonadales</taxon>
        <taxon>Pseudomonadaceae</taxon>
        <taxon>Pseudomonas</taxon>
    </lineage>
</organism>
<evidence type="ECO:0008006" key="4">
    <source>
        <dbReference type="Google" id="ProtNLM"/>
    </source>
</evidence>
<name>A0ABY8PML6_9PSED</name>
<keyword evidence="2" id="KW-0614">Plasmid</keyword>
<keyword evidence="1" id="KW-0472">Membrane</keyword>
<keyword evidence="1" id="KW-1133">Transmembrane helix</keyword>
<evidence type="ECO:0000313" key="2">
    <source>
        <dbReference type="EMBL" id="WGO96418.1"/>
    </source>
</evidence>